<accession>A0A6A5UT67</accession>
<gene>
    <name evidence="1" type="ORF">BU23DRAFT_585641</name>
</gene>
<keyword evidence="2" id="KW-1185">Reference proteome</keyword>
<dbReference type="Proteomes" id="UP000800036">
    <property type="component" value="Unassembled WGS sequence"/>
</dbReference>
<organism evidence="1 2">
    <name type="scientific">Bimuria novae-zelandiae CBS 107.79</name>
    <dbReference type="NCBI Taxonomy" id="1447943"/>
    <lineage>
        <taxon>Eukaryota</taxon>
        <taxon>Fungi</taxon>
        <taxon>Dikarya</taxon>
        <taxon>Ascomycota</taxon>
        <taxon>Pezizomycotina</taxon>
        <taxon>Dothideomycetes</taxon>
        <taxon>Pleosporomycetidae</taxon>
        <taxon>Pleosporales</taxon>
        <taxon>Massarineae</taxon>
        <taxon>Didymosphaeriaceae</taxon>
        <taxon>Bimuria</taxon>
    </lineage>
</organism>
<protein>
    <submittedName>
        <fullName evidence="1">Uncharacterized protein</fullName>
    </submittedName>
</protein>
<reference evidence="1" key="1">
    <citation type="journal article" date="2020" name="Stud. Mycol.">
        <title>101 Dothideomycetes genomes: a test case for predicting lifestyles and emergence of pathogens.</title>
        <authorList>
            <person name="Haridas S."/>
            <person name="Albert R."/>
            <person name="Binder M."/>
            <person name="Bloem J."/>
            <person name="Labutti K."/>
            <person name="Salamov A."/>
            <person name="Andreopoulos B."/>
            <person name="Baker S."/>
            <person name="Barry K."/>
            <person name="Bills G."/>
            <person name="Bluhm B."/>
            <person name="Cannon C."/>
            <person name="Castanera R."/>
            <person name="Culley D."/>
            <person name="Daum C."/>
            <person name="Ezra D."/>
            <person name="Gonzalez J."/>
            <person name="Henrissat B."/>
            <person name="Kuo A."/>
            <person name="Liang C."/>
            <person name="Lipzen A."/>
            <person name="Lutzoni F."/>
            <person name="Magnuson J."/>
            <person name="Mondo S."/>
            <person name="Nolan M."/>
            <person name="Ohm R."/>
            <person name="Pangilinan J."/>
            <person name="Park H.-J."/>
            <person name="Ramirez L."/>
            <person name="Alfaro M."/>
            <person name="Sun H."/>
            <person name="Tritt A."/>
            <person name="Yoshinaga Y."/>
            <person name="Zwiers L.-H."/>
            <person name="Turgeon B."/>
            <person name="Goodwin S."/>
            <person name="Spatafora J."/>
            <person name="Crous P."/>
            <person name="Grigoriev I."/>
        </authorList>
    </citation>
    <scope>NUCLEOTIDE SEQUENCE</scope>
    <source>
        <strain evidence="1">CBS 107.79</strain>
    </source>
</reference>
<sequence length="194" mass="22531">MLALLLQSEVLHALLIDIIVLLAAQLRKRGHLLELRNKRKANVYITKKEEADLKLTIKLCNNRISNLVGQVYSRIYIFKSRLRVIMALAPMLINLKRIILAHLPNKLAPRYLEGTLLYTTYYRYYYKELDMSTLTYDLCLLVINSNADDFGIFRLKLKTMLTLDAQLDFNSYILIIDASNMDNYKATLNLKQKG</sequence>
<dbReference type="AlphaFoldDB" id="A0A6A5UT67"/>
<dbReference type="EMBL" id="ML976793">
    <property type="protein sequence ID" value="KAF1964317.1"/>
    <property type="molecule type" value="Genomic_DNA"/>
</dbReference>
<evidence type="ECO:0000313" key="2">
    <source>
        <dbReference type="Proteomes" id="UP000800036"/>
    </source>
</evidence>
<name>A0A6A5UT67_9PLEO</name>
<proteinExistence type="predicted"/>
<evidence type="ECO:0000313" key="1">
    <source>
        <dbReference type="EMBL" id="KAF1964317.1"/>
    </source>
</evidence>